<protein>
    <submittedName>
        <fullName evidence="1">Uncharacterized protein</fullName>
    </submittedName>
</protein>
<dbReference type="AlphaFoldDB" id="A0A0X3NFC0"/>
<sequence>MTPTFIFGSYSGKHFKMSVREFYTEVVHREGTTSGYLLQHGLLVETKGCRKSDWQMMFTNNNIRDQNVSAWLCRIKGCQSFQSVRKGNDFFHYCALNGRLHLNYVEL</sequence>
<name>A0A0X3NFC0_SCHSO</name>
<gene>
    <name evidence="1" type="ORF">TR121576</name>
</gene>
<accession>A0A0X3NFC0</accession>
<proteinExistence type="predicted"/>
<organism evidence="1">
    <name type="scientific">Schistocephalus solidus</name>
    <name type="common">Tapeworm</name>
    <dbReference type="NCBI Taxonomy" id="70667"/>
    <lineage>
        <taxon>Eukaryota</taxon>
        <taxon>Metazoa</taxon>
        <taxon>Spiralia</taxon>
        <taxon>Lophotrochozoa</taxon>
        <taxon>Platyhelminthes</taxon>
        <taxon>Cestoda</taxon>
        <taxon>Eucestoda</taxon>
        <taxon>Diphyllobothriidea</taxon>
        <taxon>Diphyllobothriidae</taxon>
        <taxon>Schistocephalus</taxon>
    </lineage>
</organism>
<evidence type="ECO:0000313" key="1">
    <source>
        <dbReference type="EMBL" id="JAP38694.1"/>
    </source>
</evidence>
<reference evidence="1" key="1">
    <citation type="submission" date="2016-01" db="EMBL/GenBank/DDBJ databases">
        <title>Reference transcriptome for the parasite Schistocephalus solidus: insights into the molecular evolution of parasitism.</title>
        <authorList>
            <person name="Hebert F.O."/>
            <person name="Grambauer S."/>
            <person name="Barber I."/>
            <person name="Landry C.R."/>
            <person name="Aubin-Horth N."/>
        </authorList>
    </citation>
    <scope>NUCLEOTIDE SEQUENCE</scope>
</reference>
<dbReference type="EMBL" id="GEEE01024531">
    <property type="protein sequence ID" value="JAP38694.1"/>
    <property type="molecule type" value="Transcribed_RNA"/>
</dbReference>